<reference evidence="2 3" key="1">
    <citation type="submission" date="2022-05" db="EMBL/GenBank/DDBJ databases">
        <title>Genome Sequencing of Bee-Associated Microbes.</title>
        <authorList>
            <person name="Dunlap C."/>
        </authorList>
    </citation>
    <scope>NUCLEOTIDE SEQUENCE [LARGE SCALE GENOMIC DNA]</scope>
    <source>
        <strain evidence="2 3">NRRL B-04010</strain>
    </source>
</reference>
<dbReference type="PANTHER" id="PTHR43638">
    <property type="entry name" value="OXIDOREDUCTASE, ALDO/KETO REDUCTASE FAMILY PROTEIN"/>
    <property type="match status" value="1"/>
</dbReference>
<evidence type="ECO:0000259" key="1">
    <source>
        <dbReference type="Pfam" id="PF00248"/>
    </source>
</evidence>
<gene>
    <name evidence="2" type="ORF">M5X12_29005</name>
</gene>
<name>A0ABT4H6C2_PAEAL</name>
<evidence type="ECO:0000313" key="3">
    <source>
        <dbReference type="Proteomes" id="UP001527181"/>
    </source>
</evidence>
<dbReference type="InterPro" id="IPR020471">
    <property type="entry name" value="AKR"/>
</dbReference>
<dbReference type="Proteomes" id="UP001527181">
    <property type="component" value="Unassembled WGS sequence"/>
</dbReference>
<sequence>MLSFKLHSESGISLFDTANTYCLDEHDLGHNEHLLQEALSGYSSDDYLIITKGGLARPNGTWICDGKPHSLRAACEHSLRTLQREYHPMYILHAPDPDVPFEESVGELIRLQNEGKILHLGLSNVSVAQCQQALNMTTISCIQNRLHLYDRHSDDVLRWCEQHNISFIAYSPFGGSERSSHLQSDPIFTELAHKYSVSPYQIVIAWLLAFSPNLLPIPAATKPASIEDSTRGIDLLLDAADISLLTNLASSSKHSI</sequence>
<dbReference type="RefSeq" id="WP_268599229.1">
    <property type="nucleotide sequence ID" value="NZ_JAMDNP010000093.1"/>
</dbReference>
<dbReference type="InterPro" id="IPR023210">
    <property type="entry name" value="NADP_OxRdtase_dom"/>
</dbReference>
<dbReference type="SUPFAM" id="SSF51430">
    <property type="entry name" value="NAD(P)-linked oxidoreductase"/>
    <property type="match status" value="1"/>
</dbReference>
<dbReference type="Gene3D" id="3.20.20.100">
    <property type="entry name" value="NADP-dependent oxidoreductase domain"/>
    <property type="match status" value="1"/>
</dbReference>
<dbReference type="PRINTS" id="PR00069">
    <property type="entry name" value="ALDKETRDTASE"/>
</dbReference>
<dbReference type="CDD" id="cd19088">
    <property type="entry name" value="AKR_AKR13B1"/>
    <property type="match status" value="1"/>
</dbReference>
<dbReference type="EMBL" id="JAMDNP010000093">
    <property type="protein sequence ID" value="MCY9764537.1"/>
    <property type="molecule type" value="Genomic_DNA"/>
</dbReference>
<proteinExistence type="predicted"/>
<feature type="domain" description="NADP-dependent oxidoreductase" evidence="1">
    <location>
        <begin position="9"/>
        <end position="247"/>
    </location>
</feature>
<accession>A0ABT4H6C2</accession>
<dbReference type="PANTHER" id="PTHR43638:SF3">
    <property type="entry name" value="ALDEHYDE REDUCTASE"/>
    <property type="match status" value="1"/>
</dbReference>
<protein>
    <submittedName>
        <fullName evidence="2">Aldo/keto reductase</fullName>
    </submittedName>
</protein>
<evidence type="ECO:0000313" key="2">
    <source>
        <dbReference type="EMBL" id="MCY9764537.1"/>
    </source>
</evidence>
<dbReference type="InterPro" id="IPR036812">
    <property type="entry name" value="NAD(P)_OxRdtase_dom_sf"/>
</dbReference>
<organism evidence="2 3">
    <name type="scientific">Paenibacillus alvei</name>
    <name type="common">Bacillus alvei</name>
    <dbReference type="NCBI Taxonomy" id="44250"/>
    <lineage>
        <taxon>Bacteria</taxon>
        <taxon>Bacillati</taxon>
        <taxon>Bacillota</taxon>
        <taxon>Bacilli</taxon>
        <taxon>Bacillales</taxon>
        <taxon>Paenibacillaceae</taxon>
        <taxon>Paenibacillus</taxon>
    </lineage>
</organism>
<comment type="caution">
    <text evidence="2">The sequence shown here is derived from an EMBL/GenBank/DDBJ whole genome shotgun (WGS) entry which is preliminary data.</text>
</comment>
<keyword evidence="3" id="KW-1185">Reference proteome</keyword>
<dbReference type="Pfam" id="PF00248">
    <property type="entry name" value="Aldo_ket_red"/>
    <property type="match status" value="1"/>
</dbReference>